<evidence type="ECO:0000256" key="3">
    <source>
        <dbReference type="ARBA" id="ARBA00022475"/>
    </source>
</evidence>
<dbReference type="GO" id="GO:0005923">
    <property type="term" value="C:bicellular tight junction"/>
    <property type="evidence" value="ECO:0007669"/>
    <property type="project" value="UniProtKB-SubCell"/>
</dbReference>
<dbReference type="PRINTS" id="PR01077">
    <property type="entry name" value="CLAUDIN"/>
</dbReference>
<evidence type="ECO:0000313" key="11">
    <source>
        <dbReference type="Proteomes" id="UP001230051"/>
    </source>
</evidence>
<keyword evidence="11" id="KW-1185">Reference proteome</keyword>
<dbReference type="PANTHER" id="PTHR12002">
    <property type="entry name" value="CLAUDIN"/>
    <property type="match status" value="1"/>
</dbReference>
<feature type="transmembrane region" description="Helical" evidence="8">
    <location>
        <begin position="123"/>
        <end position="148"/>
    </location>
</feature>
<comment type="function">
    <text evidence="8">Claudins function as major constituents of the tight junction complexes that regulate the permeability of epithelia.</text>
</comment>
<evidence type="ECO:0000256" key="6">
    <source>
        <dbReference type="ARBA" id="ARBA00022989"/>
    </source>
</evidence>
<comment type="similarity">
    <text evidence="1 8">Belongs to the claudin family.</text>
</comment>
<keyword evidence="2 8" id="KW-0796">Tight junction</keyword>
<dbReference type="InterPro" id="IPR017974">
    <property type="entry name" value="Claudin_CS"/>
</dbReference>
<organism evidence="10 11">
    <name type="scientific">Acipenser oxyrinchus oxyrinchus</name>
    <dbReference type="NCBI Taxonomy" id="40147"/>
    <lineage>
        <taxon>Eukaryota</taxon>
        <taxon>Metazoa</taxon>
        <taxon>Chordata</taxon>
        <taxon>Craniata</taxon>
        <taxon>Vertebrata</taxon>
        <taxon>Euteleostomi</taxon>
        <taxon>Actinopterygii</taxon>
        <taxon>Chondrostei</taxon>
        <taxon>Acipenseriformes</taxon>
        <taxon>Acipenseridae</taxon>
        <taxon>Acipenser</taxon>
    </lineage>
</organism>
<dbReference type="GO" id="GO:0005198">
    <property type="term" value="F:structural molecule activity"/>
    <property type="evidence" value="ECO:0007669"/>
    <property type="project" value="InterPro"/>
</dbReference>
<dbReference type="InterPro" id="IPR006187">
    <property type="entry name" value="Claudin"/>
</dbReference>
<evidence type="ECO:0000256" key="7">
    <source>
        <dbReference type="ARBA" id="ARBA00023136"/>
    </source>
</evidence>
<feature type="transmembrane region" description="Helical" evidence="8">
    <location>
        <begin position="168"/>
        <end position="198"/>
    </location>
</feature>
<dbReference type="GO" id="GO:0005886">
    <property type="term" value="C:plasma membrane"/>
    <property type="evidence" value="ECO:0007669"/>
    <property type="project" value="UniProtKB-SubCell"/>
</dbReference>
<comment type="caution">
    <text evidence="10">The sequence shown here is derived from an EMBL/GenBank/DDBJ whole genome shotgun (WGS) entry which is preliminary data.</text>
</comment>
<evidence type="ECO:0000256" key="9">
    <source>
        <dbReference type="SAM" id="MobiDB-lite"/>
    </source>
</evidence>
<feature type="transmembrane region" description="Helical" evidence="8">
    <location>
        <begin position="89"/>
        <end position="111"/>
    </location>
</feature>
<keyword evidence="4 8" id="KW-0812">Transmembrane</keyword>
<evidence type="ECO:0000256" key="4">
    <source>
        <dbReference type="ARBA" id="ARBA00022692"/>
    </source>
</evidence>
<protein>
    <recommendedName>
        <fullName evidence="8">Claudin</fullName>
    </recommendedName>
</protein>
<dbReference type="InterPro" id="IPR003927">
    <property type="entry name" value="Claudin16"/>
</dbReference>
<dbReference type="EMBL" id="JAGXEW010000008">
    <property type="protein sequence ID" value="KAK1168408.1"/>
    <property type="molecule type" value="Genomic_DNA"/>
</dbReference>
<gene>
    <name evidence="10" type="primary">Cldn16</name>
    <name evidence="10" type="ORF">AOXY_G9176</name>
</gene>
<evidence type="ECO:0000256" key="2">
    <source>
        <dbReference type="ARBA" id="ARBA00022427"/>
    </source>
</evidence>
<evidence type="ECO:0000256" key="5">
    <source>
        <dbReference type="ARBA" id="ARBA00022949"/>
    </source>
</evidence>
<dbReference type="AlphaFoldDB" id="A0AAD8G578"/>
<comment type="subcellular location">
    <subcellularLocation>
        <location evidence="8">Cell junction</location>
        <location evidence="8">Tight junction</location>
    </subcellularLocation>
    <subcellularLocation>
        <location evidence="8">Cell membrane</location>
        <topology evidence="8">Multi-pass membrane protein</topology>
    </subcellularLocation>
</comment>
<keyword evidence="7 8" id="KW-0472">Membrane</keyword>
<evidence type="ECO:0000313" key="10">
    <source>
        <dbReference type="EMBL" id="KAK1168408.1"/>
    </source>
</evidence>
<keyword evidence="5 8" id="KW-0965">Cell junction</keyword>
<proteinExistence type="inferred from homology"/>
<dbReference type="Proteomes" id="UP001230051">
    <property type="component" value="Unassembled WGS sequence"/>
</dbReference>
<evidence type="ECO:0000256" key="1">
    <source>
        <dbReference type="ARBA" id="ARBA00008295"/>
    </source>
</evidence>
<keyword evidence="6 8" id="KW-1133">Transmembrane helix</keyword>
<reference evidence="10" key="1">
    <citation type="submission" date="2022-02" db="EMBL/GenBank/DDBJ databases">
        <title>Atlantic sturgeon de novo genome assembly.</title>
        <authorList>
            <person name="Stock M."/>
            <person name="Klopp C."/>
            <person name="Guiguen Y."/>
            <person name="Cabau C."/>
            <person name="Parinello H."/>
            <person name="Santidrian Yebra-Pimentel E."/>
            <person name="Kuhl H."/>
            <person name="Dirks R.P."/>
            <person name="Guessner J."/>
            <person name="Wuertz S."/>
            <person name="Du K."/>
            <person name="Schartl M."/>
        </authorList>
    </citation>
    <scope>NUCLEOTIDE SEQUENCE</scope>
    <source>
        <strain evidence="10">STURGEONOMICS-FGT-2020</strain>
        <tissue evidence="10">Whole blood</tissue>
    </source>
</reference>
<keyword evidence="3 8" id="KW-1003">Cell membrane</keyword>
<dbReference type="Pfam" id="PF00822">
    <property type="entry name" value="PMP22_Claudin"/>
    <property type="match status" value="1"/>
</dbReference>
<dbReference type="Gene3D" id="1.20.140.150">
    <property type="match status" value="1"/>
</dbReference>
<dbReference type="PROSITE" id="PS01346">
    <property type="entry name" value="CLAUDIN"/>
    <property type="match status" value="1"/>
</dbReference>
<evidence type="ECO:0000256" key="8">
    <source>
        <dbReference type="RuleBase" id="RU060637"/>
    </source>
</evidence>
<sequence length="248" mass="27827">MEVLPGHLDIGLYRVRRLFFALVSSGFLIVATWTDCWMVNTDDSLEFSSSCRGLWWECVTHVFDGVTTCDEYDSIFADHSLKLVITRTLMIMADILSGFGFIILLLGLDCIKFLQEEPNIKIRICLVAGITLLLAAIPGMIASVWYAVGVYVERTTLVFHNVFLGLQYQFGWSCWLGMAGSMGCALAGTVLTCCMHLFKDVGSGRNPFHYNHPSRPVQRKKPARLSPDTMHSYTKSETAKMYAVDTRV</sequence>
<feature type="transmembrane region" description="Helical" evidence="8">
    <location>
        <begin position="18"/>
        <end position="40"/>
    </location>
</feature>
<dbReference type="InterPro" id="IPR004031">
    <property type="entry name" value="PMP22/EMP/MP20/Claudin"/>
</dbReference>
<name>A0AAD8G578_ACIOX</name>
<accession>A0AAD8G578</accession>
<dbReference type="PRINTS" id="PR01447">
    <property type="entry name" value="CLAUDIN16"/>
</dbReference>
<feature type="region of interest" description="Disordered" evidence="9">
    <location>
        <begin position="210"/>
        <end position="230"/>
    </location>
</feature>